<proteinExistence type="predicted"/>
<evidence type="ECO:0000256" key="1">
    <source>
        <dbReference type="SAM" id="SignalP"/>
    </source>
</evidence>
<name>A0A840YWP4_9SPHN</name>
<dbReference type="EMBL" id="JACIJI010000001">
    <property type="protein sequence ID" value="MBB5717956.1"/>
    <property type="molecule type" value="Genomic_DNA"/>
</dbReference>
<gene>
    <name evidence="2" type="ORF">FHR23_000863</name>
</gene>
<dbReference type="RefSeq" id="WP_184001656.1">
    <property type="nucleotide sequence ID" value="NZ_BAABIF010000004.1"/>
</dbReference>
<accession>A0A840YWP4</accession>
<feature type="signal peptide" evidence="1">
    <location>
        <begin position="1"/>
        <end position="17"/>
    </location>
</feature>
<evidence type="ECO:0000313" key="2">
    <source>
        <dbReference type="EMBL" id="MBB5717956.1"/>
    </source>
</evidence>
<comment type="caution">
    <text evidence="2">The sequence shown here is derived from an EMBL/GenBank/DDBJ whole genome shotgun (WGS) entry which is preliminary data.</text>
</comment>
<protein>
    <submittedName>
        <fullName evidence="2">Uncharacterized protein</fullName>
    </submittedName>
</protein>
<dbReference type="AlphaFoldDB" id="A0A840YWP4"/>
<reference evidence="2 3" key="1">
    <citation type="submission" date="2020-08" db="EMBL/GenBank/DDBJ databases">
        <title>Genomic Encyclopedia of Type Strains, Phase IV (KMG-IV): sequencing the most valuable type-strain genomes for metagenomic binning, comparative biology and taxonomic classification.</title>
        <authorList>
            <person name="Goeker M."/>
        </authorList>
    </citation>
    <scope>NUCLEOTIDE SEQUENCE [LARGE SCALE GENOMIC DNA]</scope>
    <source>
        <strain evidence="2 3">DSM 27203</strain>
    </source>
</reference>
<feature type="chain" id="PRO_5032841322" evidence="1">
    <location>
        <begin position="18"/>
        <end position="140"/>
    </location>
</feature>
<keyword evidence="3" id="KW-1185">Reference proteome</keyword>
<dbReference type="Proteomes" id="UP000554342">
    <property type="component" value="Unassembled WGS sequence"/>
</dbReference>
<sequence>MLALLLAAAATATTATPAPPAMQSAAKPAIVRTKDGRVVGRETTIPFASQQGLYSWTAGPTDSSVYVQDNFGKWYLVKMAGPCMMNNIGIGLAYSTGPTGSFGPFSKIYSTEPPHMSCPVISVTNALPPASHRKDRKEKS</sequence>
<keyword evidence="1" id="KW-0732">Signal</keyword>
<organism evidence="2 3">
    <name type="scientific">Stakelama sediminis</name>
    <dbReference type="NCBI Taxonomy" id="463200"/>
    <lineage>
        <taxon>Bacteria</taxon>
        <taxon>Pseudomonadati</taxon>
        <taxon>Pseudomonadota</taxon>
        <taxon>Alphaproteobacteria</taxon>
        <taxon>Sphingomonadales</taxon>
        <taxon>Sphingomonadaceae</taxon>
        <taxon>Stakelama</taxon>
    </lineage>
</organism>
<evidence type="ECO:0000313" key="3">
    <source>
        <dbReference type="Proteomes" id="UP000554342"/>
    </source>
</evidence>